<feature type="transmembrane region" description="Helical" evidence="2">
    <location>
        <begin position="50"/>
        <end position="71"/>
    </location>
</feature>
<organism evidence="3">
    <name type="scientific">marine sediment metagenome</name>
    <dbReference type="NCBI Taxonomy" id="412755"/>
    <lineage>
        <taxon>unclassified sequences</taxon>
        <taxon>metagenomes</taxon>
        <taxon>ecological metagenomes</taxon>
    </lineage>
</organism>
<evidence type="ECO:0000256" key="2">
    <source>
        <dbReference type="SAM" id="Phobius"/>
    </source>
</evidence>
<dbReference type="EMBL" id="LAZR01000026">
    <property type="protein sequence ID" value="KKO03445.1"/>
    <property type="molecule type" value="Genomic_DNA"/>
</dbReference>
<protein>
    <submittedName>
        <fullName evidence="3">Uncharacterized protein</fullName>
    </submittedName>
</protein>
<evidence type="ECO:0000313" key="3">
    <source>
        <dbReference type="EMBL" id="KKO03445.1"/>
    </source>
</evidence>
<feature type="compositionally biased region" description="Basic residues" evidence="1">
    <location>
        <begin position="110"/>
        <end position="127"/>
    </location>
</feature>
<evidence type="ECO:0000256" key="1">
    <source>
        <dbReference type="SAM" id="MobiDB-lite"/>
    </source>
</evidence>
<name>A0A0F9VHC1_9ZZZZ</name>
<proteinExistence type="predicted"/>
<feature type="compositionally biased region" description="Basic and acidic residues" evidence="1">
    <location>
        <begin position="95"/>
        <end position="109"/>
    </location>
</feature>
<keyword evidence="2" id="KW-0812">Transmembrane</keyword>
<gene>
    <name evidence="3" type="ORF">LCGC14_0093690</name>
</gene>
<feature type="transmembrane region" description="Helical" evidence="2">
    <location>
        <begin position="12"/>
        <end position="30"/>
    </location>
</feature>
<dbReference type="AlphaFoldDB" id="A0A0F9VHC1"/>
<feature type="region of interest" description="Disordered" evidence="1">
    <location>
        <begin position="95"/>
        <end position="136"/>
    </location>
</feature>
<sequence>MADHPVGGHEANILSLIEVVLAVVVGVVVWKTADREPEGVTGVLAVGVDALTPLVIGNWLLGASGLATSFVTRDDRRYVSGVRKLIGDKLPKPVRLESYDASGGDDRPKPKGKGQYRSNRRSRRPSSRGRSGSATK</sequence>
<keyword evidence="2" id="KW-1133">Transmembrane helix</keyword>
<comment type="caution">
    <text evidence="3">The sequence shown here is derived from an EMBL/GenBank/DDBJ whole genome shotgun (WGS) entry which is preliminary data.</text>
</comment>
<accession>A0A0F9VHC1</accession>
<reference evidence="3" key="1">
    <citation type="journal article" date="2015" name="Nature">
        <title>Complex archaea that bridge the gap between prokaryotes and eukaryotes.</title>
        <authorList>
            <person name="Spang A."/>
            <person name="Saw J.H."/>
            <person name="Jorgensen S.L."/>
            <person name="Zaremba-Niedzwiedzka K."/>
            <person name="Martijn J."/>
            <person name="Lind A.E."/>
            <person name="van Eijk R."/>
            <person name="Schleper C."/>
            <person name="Guy L."/>
            <person name="Ettema T.J."/>
        </authorList>
    </citation>
    <scope>NUCLEOTIDE SEQUENCE</scope>
</reference>
<keyword evidence="2" id="KW-0472">Membrane</keyword>